<accession>A0ABQ9HBP1</accession>
<proteinExistence type="predicted"/>
<keyword evidence="2" id="KW-1185">Reference proteome</keyword>
<sequence length="71" mass="7991">MIPRNPANEENFLAFNQLLSASYVHKKLISEELTPINSQKLSNAKVKALKSVLEFIHPASCRFYGSLILCN</sequence>
<comment type="caution">
    <text evidence="1">The sequence shown here is derived from an EMBL/GenBank/DDBJ whole genome shotgun (WGS) entry which is preliminary data.</text>
</comment>
<organism evidence="1 2">
    <name type="scientific">Dryococelus australis</name>
    <dbReference type="NCBI Taxonomy" id="614101"/>
    <lineage>
        <taxon>Eukaryota</taxon>
        <taxon>Metazoa</taxon>
        <taxon>Ecdysozoa</taxon>
        <taxon>Arthropoda</taxon>
        <taxon>Hexapoda</taxon>
        <taxon>Insecta</taxon>
        <taxon>Pterygota</taxon>
        <taxon>Neoptera</taxon>
        <taxon>Polyneoptera</taxon>
        <taxon>Phasmatodea</taxon>
        <taxon>Verophasmatodea</taxon>
        <taxon>Anareolatae</taxon>
        <taxon>Phasmatidae</taxon>
        <taxon>Eurycanthinae</taxon>
        <taxon>Dryococelus</taxon>
    </lineage>
</organism>
<gene>
    <name evidence="1" type="ORF">PR048_018217</name>
</gene>
<reference evidence="1 2" key="1">
    <citation type="submission" date="2023-02" db="EMBL/GenBank/DDBJ databases">
        <title>LHISI_Scaffold_Assembly.</title>
        <authorList>
            <person name="Stuart O.P."/>
            <person name="Cleave R."/>
            <person name="Magrath M.J.L."/>
            <person name="Mikheyev A.S."/>
        </authorList>
    </citation>
    <scope>NUCLEOTIDE SEQUENCE [LARGE SCALE GENOMIC DNA]</scope>
    <source>
        <strain evidence="1">Daus_M_001</strain>
        <tissue evidence="1">Leg muscle</tissue>
    </source>
</reference>
<name>A0ABQ9HBP1_9NEOP</name>
<protein>
    <submittedName>
        <fullName evidence="1">Uncharacterized protein</fullName>
    </submittedName>
</protein>
<evidence type="ECO:0000313" key="2">
    <source>
        <dbReference type="Proteomes" id="UP001159363"/>
    </source>
</evidence>
<dbReference type="EMBL" id="JARBHB010000006">
    <property type="protein sequence ID" value="KAJ8881731.1"/>
    <property type="molecule type" value="Genomic_DNA"/>
</dbReference>
<evidence type="ECO:0000313" key="1">
    <source>
        <dbReference type="EMBL" id="KAJ8881731.1"/>
    </source>
</evidence>
<dbReference type="Proteomes" id="UP001159363">
    <property type="component" value="Chromosome 5"/>
</dbReference>